<dbReference type="Pfam" id="PF14903">
    <property type="entry name" value="WG_beta_rep"/>
    <property type="match status" value="2"/>
</dbReference>
<dbReference type="InterPro" id="IPR032774">
    <property type="entry name" value="WG_beta_rep"/>
</dbReference>
<protein>
    <submittedName>
        <fullName evidence="1">WG containing repeat-containing protein</fullName>
    </submittedName>
</protein>
<dbReference type="EMBL" id="FQVE01000001">
    <property type="protein sequence ID" value="SHE54627.1"/>
    <property type="molecule type" value="Genomic_DNA"/>
</dbReference>
<evidence type="ECO:0000313" key="2">
    <source>
        <dbReference type="Proteomes" id="UP000184108"/>
    </source>
</evidence>
<dbReference type="Proteomes" id="UP000184108">
    <property type="component" value="Unassembled WGS sequence"/>
</dbReference>
<organism evidence="1 2">
    <name type="scientific">Chryseobacterium vrystaatense</name>
    <dbReference type="NCBI Taxonomy" id="307480"/>
    <lineage>
        <taxon>Bacteria</taxon>
        <taxon>Pseudomonadati</taxon>
        <taxon>Bacteroidota</taxon>
        <taxon>Flavobacteriia</taxon>
        <taxon>Flavobacteriales</taxon>
        <taxon>Weeksellaceae</taxon>
        <taxon>Chryseobacterium group</taxon>
        <taxon>Chryseobacterium</taxon>
    </lineage>
</organism>
<sequence length="489" mass="57288">MAQTNQYTKILLSKKIGKEVYSYSGGYGTVYDARTKTRSIVDSLGNITFESNYNISHIFKNRFILTSEESNYRTKSAIIDEKGNQLLPIDDQSFNTPWLSEKRIISSKEGKEAVYDYNGKQIIPYCDRIIFAGEERFFVLKDKKWFLYDLDGRQITNREFNEDNHFEKGRALVINEDNQSEIIGKNGQTLHKFSAQIYSLASYPYLITKNRTTGKYGLVDAEENIIAEEIFDDAAPEYFGEKQYVYLRKKGKVTVFNKKDKKLYPNNFKYLTPLFNDMFTVYSEKSKKTGVVNLQGEMIVPQDYDFIQNFSISGKEFVYLKKGREEQFLDKDLKNILEVNMQIIAFYPDHLIIKKEESYYKFSVIDHSVSVLKDIISIKEQGADFFNIFNLYSKPVVCKKNNNLYGIIDEKGKEIIPFIYDDIIAFENSENEIVVKKQDKYGVVNFQNEPLKDIVYDKFYWQKEVLKLDKDKKTDILYFTRFKNIGSRL</sequence>
<dbReference type="PANTHER" id="PTHR37841">
    <property type="entry name" value="GLR2918 PROTEIN"/>
    <property type="match status" value="1"/>
</dbReference>
<evidence type="ECO:0000313" key="1">
    <source>
        <dbReference type="EMBL" id="SHE54627.1"/>
    </source>
</evidence>
<gene>
    <name evidence="1" type="ORF">SAMN02787073_0599</name>
</gene>
<reference evidence="2" key="1">
    <citation type="submission" date="2016-11" db="EMBL/GenBank/DDBJ databases">
        <authorList>
            <person name="Varghese N."/>
            <person name="Submissions S."/>
        </authorList>
    </citation>
    <scope>NUCLEOTIDE SEQUENCE [LARGE SCALE GENOMIC DNA]</scope>
    <source>
        <strain evidence="2">YR203</strain>
    </source>
</reference>
<proteinExistence type="predicted"/>
<dbReference type="AlphaFoldDB" id="A0A1M4UDE6"/>
<name>A0A1M4UDE6_9FLAO</name>
<dbReference type="PANTHER" id="PTHR37841:SF1">
    <property type="entry name" value="DUF3298 DOMAIN-CONTAINING PROTEIN"/>
    <property type="match status" value="1"/>
</dbReference>
<accession>A0A1M4UDE6</accession>